<keyword evidence="2" id="KW-1185">Reference proteome</keyword>
<gene>
    <name evidence="1" type="ORF">RirG_149800</name>
</gene>
<accession>A0A015K893</accession>
<reference evidence="1 2" key="1">
    <citation type="submission" date="2014-02" db="EMBL/GenBank/DDBJ databases">
        <title>Single nucleus genome sequencing reveals high similarity among nuclei of an endomycorrhizal fungus.</title>
        <authorList>
            <person name="Lin K."/>
            <person name="Geurts R."/>
            <person name="Zhang Z."/>
            <person name="Limpens E."/>
            <person name="Saunders D.G."/>
            <person name="Mu D."/>
            <person name="Pang E."/>
            <person name="Cao H."/>
            <person name="Cha H."/>
            <person name="Lin T."/>
            <person name="Zhou Q."/>
            <person name="Shang Y."/>
            <person name="Li Y."/>
            <person name="Ivanov S."/>
            <person name="Sharma T."/>
            <person name="Velzen R.V."/>
            <person name="Ruijter N.D."/>
            <person name="Aanen D.K."/>
            <person name="Win J."/>
            <person name="Kamoun S."/>
            <person name="Bisseling T."/>
            <person name="Huang S."/>
        </authorList>
    </citation>
    <scope>NUCLEOTIDE SEQUENCE [LARGE SCALE GENOMIC DNA]</scope>
    <source>
        <strain evidence="2">DAOM197198w</strain>
    </source>
</reference>
<sequence length="281" mass="32904">MDTTINNNSKTNIKNLWKIYPNNDYQKHVKIDSADDLEGIEILMEDLEKRKEVCGICGECNEPGTGFMWCQPCNAKRFKENFKNWTSGSEVVDEVIQQSQCNAVHYEKCLEWVPFESIKDVIYVTMSNGHKLYKAYLSEGKIEYWDIENQKWGRSNKTKIAFKAIDDSYFKNTDSLNMVKNCFSGITQDPNTKEYMIILKSLQLWESYPNDDYQEHVTINSLTNSEDMTEKKKENKYMEYVENADEPGTGFMWCQPCNSKRFEENFKNWTSGVITENIINK</sequence>
<evidence type="ECO:0000313" key="2">
    <source>
        <dbReference type="Proteomes" id="UP000022910"/>
    </source>
</evidence>
<proteinExistence type="predicted"/>
<comment type="caution">
    <text evidence="1">The sequence shown here is derived from an EMBL/GenBank/DDBJ whole genome shotgun (WGS) entry which is preliminary data.</text>
</comment>
<evidence type="ECO:0000313" key="1">
    <source>
        <dbReference type="EMBL" id="EXX63709.1"/>
    </source>
</evidence>
<organism evidence="1 2">
    <name type="scientific">Rhizophagus irregularis (strain DAOM 197198w)</name>
    <name type="common">Glomus intraradices</name>
    <dbReference type="NCBI Taxonomy" id="1432141"/>
    <lineage>
        <taxon>Eukaryota</taxon>
        <taxon>Fungi</taxon>
        <taxon>Fungi incertae sedis</taxon>
        <taxon>Mucoromycota</taxon>
        <taxon>Glomeromycotina</taxon>
        <taxon>Glomeromycetes</taxon>
        <taxon>Glomerales</taxon>
        <taxon>Glomeraceae</taxon>
        <taxon>Rhizophagus</taxon>
    </lineage>
</organism>
<dbReference type="Proteomes" id="UP000022910">
    <property type="component" value="Unassembled WGS sequence"/>
</dbReference>
<dbReference type="HOGENOM" id="CLU_000288_7_34_1"/>
<dbReference type="EMBL" id="JEMT01023806">
    <property type="protein sequence ID" value="EXX63709.1"/>
    <property type="molecule type" value="Genomic_DNA"/>
</dbReference>
<protein>
    <submittedName>
        <fullName evidence="1">Uncharacterized protein</fullName>
    </submittedName>
</protein>
<name>A0A015K893_RHIIW</name>
<dbReference type="AlphaFoldDB" id="A0A015K893"/>